<dbReference type="SUPFAM" id="SSF46785">
    <property type="entry name" value="Winged helix' DNA-binding domain"/>
    <property type="match status" value="1"/>
</dbReference>
<evidence type="ECO:0000256" key="4">
    <source>
        <dbReference type="ARBA" id="ARBA00022679"/>
    </source>
</evidence>
<evidence type="ECO:0000259" key="10">
    <source>
        <dbReference type="PROSITE" id="PS51078"/>
    </source>
</evidence>
<dbReference type="SUPFAM" id="SSF55781">
    <property type="entry name" value="GAF domain-like"/>
    <property type="match status" value="1"/>
</dbReference>
<dbReference type="EC" id="2.6.1.-" evidence="8"/>
<dbReference type="SMART" id="SM00346">
    <property type="entry name" value="HTH_ICLR"/>
    <property type="match status" value="1"/>
</dbReference>
<evidence type="ECO:0000313" key="11">
    <source>
        <dbReference type="EMBL" id="TFH98519.1"/>
    </source>
</evidence>
<evidence type="ECO:0000256" key="6">
    <source>
        <dbReference type="ARBA" id="ARBA00023015"/>
    </source>
</evidence>
<dbReference type="InterPro" id="IPR014757">
    <property type="entry name" value="Tscrpt_reg_IclR_C"/>
</dbReference>
<dbReference type="SUPFAM" id="SSF53383">
    <property type="entry name" value="PLP-dependent transferases"/>
    <property type="match status" value="1"/>
</dbReference>
<evidence type="ECO:0000313" key="12">
    <source>
        <dbReference type="Proteomes" id="UP000297477"/>
    </source>
</evidence>
<dbReference type="PROSITE" id="PS51077">
    <property type="entry name" value="HTH_ICLR"/>
    <property type="match status" value="1"/>
</dbReference>
<dbReference type="EMBL" id="SPKT01000016">
    <property type="protein sequence ID" value="TFH98519.1"/>
    <property type="molecule type" value="Genomic_DNA"/>
</dbReference>
<sequence length="691" mass="72611">MREMQSDRRPLGPSTRAQVPPFMVMDILGRVAELRAEGRDVVSLCAGEPGAGAPPTVNEAAAAVHASGRALTYTPASGIRPLREAIAGHYARWYGLDVAPEQVAVTTGSSGAFLLGFLCAFEAGDRVALARPGYPAYRNILTSLGCEVVELDAGPDVRHQPTVELLEAAEAEGGPLAGLILASPANPTGTMVSAEELEALAVWCQEHQVRLVSDEIYHGIVYRGAAAAGVAEATETTETVAASTDPADRGACAWTFSRTALVISSFSKYWGMPGWRLGWMLVPEDLRAAVEGLAGSAALCPPAAAQEAAVAAFGQAAYEFCEEQVRGFAATREVLLERVPELGWADVAPADGAFYLWARLPQWALERYGNALGYCTALLEEAGVAITPGDDFDAVHGPESVRLSFAAGKEAVAEALERIVAWQERVRPGPGPGGAAVSGADSTLDRLIRILEAFDAEHPSLTTAELAQRAGLPTATAYRWVERLRESDLLERDGGRVRPGLRLWELASRSAPSVSLRQAAMPFLDDVHAVLRQHVQLAVLDDEGVLVLERLSARGAVANQATVAGRLPTFTTSLGQVLLAFSARPRVAAYVRAHAAELGGPVPPTKGSAAPAVNPTEDELRSILAHVRSQGHAAVVGRIDAEARGIAVPVRDGAGRTVAALGVVVPRQMAADAAIAPLLMTAARGIGRSLG</sequence>
<dbReference type="InterPro" id="IPR029016">
    <property type="entry name" value="GAF-like_dom_sf"/>
</dbReference>
<proteinExistence type="inferred from homology"/>
<dbReference type="Gene3D" id="3.30.450.40">
    <property type="match status" value="1"/>
</dbReference>
<dbReference type="Gene3D" id="1.10.10.10">
    <property type="entry name" value="Winged helix-like DNA-binding domain superfamily/Winged helix DNA-binding domain"/>
    <property type="match status" value="1"/>
</dbReference>
<evidence type="ECO:0000256" key="5">
    <source>
        <dbReference type="ARBA" id="ARBA00022898"/>
    </source>
</evidence>
<keyword evidence="3 8" id="KW-0032">Aminotransferase</keyword>
<keyword evidence="6" id="KW-0805">Transcription regulation</keyword>
<dbReference type="PROSITE" id="PS00105">
    <property type="entry name" value="AA_TRANSFER_CLASS_1"/>
    <property type="match status" value="1"/>
</dbReference>
<dbReference type="InterPro" id="IPR015421">
    <property type="entry name" value="PyrdxlP-dep_Trfase_major"/>
</dbReference>
<name>A0ABY2JYD2_9MICC</name>
<reference evidence="11 12" key="1">
    <citation type="submission" date="2019-03" db="EMBL/GenBank/DDBJ databases">
        <title>Reclassification of Micrococcus aloeverae and Micrococcus yunnanensis as later heterotypic synonyms of Micrococcus luteus.</title>
        <authorList>
            <person name="Huang C.-H."/>
        </authorList>
    </citation>
    <scope>NUCLEOTIDE SEQUENCE [LARGE SCALE GENOMIC DNA]</scope>
    <source>
        <strain evidence="11 12">BCRC 12151</strain>
    </source>
</reference>
<comment type="similarity">
    <text evidence="2 8">Belongs to the class-I pyridoxal-phosphate-dependent aminotransferase family.</text>
</comment>
<dbReference type="InterPro" id="IPR004838">
    <property type="entry name" value="NHTrfase_class1_PyrdxlP-BS"/>
</dbReference>
<dbReference type="InterPro" id="IPR005471">
    <property type="entry name" value="Tscrpt_reg_IclR_N"/>
</dbReference>
<keyword evidence="7" id="KW-0804">Transcription</keyword>
<comment type="caution">
    <text evidence="11">The sequence shown here is derived from an EMBL/GenBank/DDBJ whole genome shotgun (WGS) entry which is preliminary data.</text>
</comment>
<dbReference type="Gene3D" id="3.40.640.10">
    <property type="entry name" value="Type I PLP-dependent aspartate aminotransferase-like (Major domain)"/>
    <property type="match status" value="1"/>
</dbReference>
<keyword evidence="12" id="KW-1185">Reference proteome</keyword>
<accession>A0ABY2JYD2</accession>
<keyword evidence="4 8" id="KW-0808">Transferase</keyword>
<dbReference type="Pfam" id="PF01614">
    <property type="entry name" value="IclR_C"/>
    <property type="match status" value="1"/>
</dbReference>
<dbReference type="PANTHER" id="PTHR46383">
    <property type="entry name" value="ASPARTATE AMINOTRANSFERASE"/>
    <property type="match status" value="1"/>
</dbReference>
<organism evidence="11 12">
    <name type="scientific">Micrococcus lylae</name>
    <dbReference type="NCBI Taxonomy" id="1273"/>
    <lineage>
        <taxon>Bacteria</taxon>
        <taxon>Bacillati</taxon>
        <taxon>Actinomycetota</taxon>
        <taxon>Actinomycetes</taxon>
        <taxon>Micrococcales</taxon>
        <taxon>Micrococcaceae</taxon>
        <taxon>Micrococcus</taxon>
    </lineage>
</organism>
<evidence type="ECO:0000259" key="9">
    <source>
        <dbReference type="PROSITE" id="PS51077"/>
    </source>
</evidence>
<comment type="cofactor">
    <cofactor evidence="1 8">
        <name>pyridoxal 5'-phosphate</name>
        <dbReference type="ChEBI" id="CHEBI:597326"/>
    </cofactor>
</comment>
<feature type="domain" description="IclR-ED" evidence="10">
    <location>
        <begin position="502"/>
        <end position="691"/>
    </location>
</feature>
<dbReference type="InterPro" id="IPR015424">
    <property type="entry name" value="PyrdxlP-dep_Trfase"/>
</dbReference>
<dbReference type="InterPro" id="IPR004839">
    <property type="entry name" value="Aminotransferase_I/II_large"/>
</dbReference>
<dbReference type="Pfam" id="PF00155">
    <property type="entry name" value="Aminotran_1_2"/>
    <property type="match status" value="1"/>
</dbReference>
<dbReference type="Pfam" id="PF09339">
    <property type="entry name" value="HTH_IclR"/>
    <property type="match status" value="1"/>
</dbReference>
<protein>
    <recommendedName>
        <fullName evidence="8">Aminotransferase</fullName>
        <ecNumber evidence="8">2.6.1.-</ecNumber>
    </recommendedName>
</protein>
<dbReference type="Proteomes" id="UP000297477">
    <property type="component" value="Unassembled WGS sequence"/>
</dbReference>
<dbReference type="PROSITE" id="PS51078">
    <property type="entry name" value="ICLR_ED"/>
    <property type="match status" value="1"/>
</dbReference>
<gene>
    <name evidence="11" type="ORF">E4A49_08370</name>
</gene>
<dbReference type="InterPro" id="IPR036388">
    <property type="entry name" value="WH-like_DNA-bd_sf"/>
</dbReference>
<evidence type="ECO:0000256" key="1">
    <source>
        <dbReference type="ARBA" id="ARBA00001933"/>
    </source>
</evidence>
<dbReference type="InterPro" id="IPR036390">
    <property type="entry name" value="WH_DNA-bd_sf"/>
</dbReference>
<evidence type="ECO:0000256" key="2">
    <source>
        <dbReference type="ARBA" id="ARBA00007441"/>
    </source>
</evidence>
<dbReference type="PANTHER" id="PTHR46383:SF2">
    <property type="entry name" value="AMINOTRANSFERASE"/>
    <property type="match status" value="1"/>
</dbReference>
<evidence type="ECO:0000256" key="3">
    <source>
        <dbReference type="ARBA" id="ARBA00022576"/>
    </source>
</evidence>
<dbReference type="CDD" id="cd00609">
    <property type="entry name" value="AAT_like"/>
    <property type="match status" value="1"/>
</dbReference>
<evidence type="ECO:0000256" key="7">
    <source>
        <dbReference type="ARBA" id="ARBA00023163"/>
    </source>
</evidence>
<keyword evidence="5" id="KW-0663">Pyridoxal phosphate</keyword>
<evidence type="ECO:0000256" key="8">
    <source>
        <dbReference type="RuleBase" id="RU000481"/>
    </source>
</evidence>
<feature type="domain" description="HTH iclR-type" evidence="9">
    <location>
        <begin position="441"/>
        <end position="501"/>
    </location>
</feature>
<dbReference type="GO" id="GO:0008483">
    <property type="term" value="F:transaminase activity"/>
    <property type="evidence" value="ECO:0007669"/>
    <property type="project" value="UniProtKB-KW"/>
</dbReference>
<dbReference type="InterPro" id="IPR050596">
    <property type="entry name" value="AspAT/PAT-like"/>
</dbReference>